<proteinExistence type="predicted"/>
<organism evidence="2 3">
    <name type="scientific">Austropuccinia psidii MF-1</name>
    <dbReference type="NCBI Taxonomy" id="1389203"/>
    <lineage>
        <taxon>Eukaryota</taxon>
        <taxon>Fungi</taxon>
        <taxon>Dikarya</taxon>
        <taxon>Basidiomycota</taxon>
        <taxon>Pucciniomycotina</taxon>
        <taxon>Pucciniomycetes</taxon>
        <taxon>Pucciniales</taxon>
        <taxon>Sphaerophragmiaceae</taxon>
        <taxon>Austropuccinia</taxon>
    </lineage>
</organism>
<dbReference type="Proteomes" id="UP000765509">
    <property type="component" value="Unassembled WGS sequence"/>
</dbReference>
<sequence>MLLRPEGNMLLSQTCPDMDILGNPIPGAYLLILGGYGPNYSFITPRACQFTPFFTLVEVEYSSSVHVNRVISREPVTAATSSVSRHIYFGILDAMQAYAADVRNMVGDDISSLYGITSDLKVQNDDLLNSILESYFKGIIEIKATLLKTPPISVARGHLVADSLKNISSIWTRTFNGTWLYETLGWHSDHNGSKISFVGILPILIITLGSISLSVFSWISLKRGQYHTQEPFDPTNLVTLLKAGQDGSVAESLKTTGQGSSINKLKIQLQRHSTQWQLRPVA</sequence>
<keyword evidence="1" id="KW-1133">Transmembrane helix</keyword>
<accession>A0A9Q3BIH0</accession>
<comment type="caution">
    <text evidence="2">The sequence shown here is derived from an EMBL/GenBank/DDBJ whole genome shotgun (WGS) entry which is preliminary data.</text>
</comment>
<name>A0A9Q3BIH0_9BASI</name>
<evidence type="ECO:0000256" key="1">
    <source>
        <dbReference type="SAM" id="Phobius"/>
    </source>
</evidence>
<feature type="transmembrane region" description="Helical" evidence="1">
    <location>
        <begin position="197"/>
        <end position="219"/>
    </location>
</feature>
<dbReference type="AlphaFoldDB" id="A0A9Q3BIH0"/>
<evidence type="ECO:0000313" key="3">
    <source>
        <dbReference type="Proteomes" id="UP000765509"/>
    </source>
</evidence>
<evidence type="ECO:0000313" key="2">
    <source>
        <dbReference type="EMBL" id="MBW0465922.1"/>
    </source>
</evidence>
<keyword evidence="3" id="KW-1185">Reference proteome</keyword>
<keyword evidence="1" id="KW-0472">Membrane</keyword>
<reference evidence="2" key="1">
    <citation type="submission" date="2021-03" db="EMBL/GenBank/DDBJ databases">
        <title>Draft genome sequence of rust myrtle Austropuccinia psidii MF-1, a brazilian biotype.</title>
        <authorList>
            <person name="Quecine M.C."/>
            <person name="Pachon D.M.R."/>
            <person name="Bonatelli M.L."/>
            <person name="Correr F.H."/>
            <person name="Franceschini L.M."/>
            <person name="Leite T.F."/>
            <person name="Margarido G.R.A."/>
            <person name="Almeida C.A."/>
            <person name="Ferrarezi J.A."/>
            <person name="Labate C.A."/>
        </authorList>
    </citation>
    <scope>NUCLEOTIDE SEQUENCE</scope>
    <source>
        <strain evidence="2">MF-1</strain>
    </source>
</reference>
<dbReference type="EMBL" id="AVOT02001164">
    <property type="protein sequence ID" value="MBW0465922.1"/>
    <property type="molecule type" value="Genomic_DNA"/>
</dbReference>
<keyword evidence="1" id="KW-0812">Transmembrane</keyword>
<gene>
    <name evidence="2" type="ORF">O181_005637</name>
</gene>
<protein>
    <submittedName>
        <fullName evidence="2">Uncharacterized protein</fullName>
    </submittedName>
</protein>
<dbReference type="OrthoDB" id="2507080at2759"/>